<evidence type="ECO:0000313" key="3">
    <source>
        <dbReference type="EMBL" id="KCW73792.1"/>
    </source>
</evidence>
<dbReference type="Gramene" id="KCW73792">
    <property type="protein sequence ID" value="KCW73792"/>
    <property type="gene ID" value="EUGRSUZ_E02392"/>
</dbReference>
<gene>
    <name evidence="3" type="ORF">EUGRSUZ_E02392</name>
</gene>
<dbReference type="CDD" id="cd05243">
    <property type="entry name" value="SDR_a5"/>
    <property type="match status" value="1"/>
</dbReference>
<evidence type="ECO:0000259" key="2">
    <source>
        <dbReference type="Pfam" id="PF13460"/>
    </source>
</evidence>
<feature type="compositionally biased region" description="Basic and acidic residues" evidence="1">
    <location>
        <begin position="38"/>
        <end position="51"/>
    </location>
</feature>
<dbReference type="eggNOG" id="KOG1203">
    <property type="taxonomic scope" value="Eukaryota"/>
</dbReference>
<dbReference type="InterPro" id="IPR016040">
    <property type="entry name" value="NAD(P)-bd_dom"/>
</dbReference>
<dbReference type="PANTHER" id="PTHR15020">
    <property type="entry name" value="FLAVIN REDUCTASE-RELATED"/>
    <property type="match status" value="1"/>
</dbReference>
<dbReference type="FunCoup" id="A0A059C606">
    <property type="interactions" value="1684"/>
</dbReference>
<dbReference type="InterPro" id="IPR036291">
    <property type="entry name" value="NAD(P)-bd_dom_sf"/>
</dbReference>
<dbReference type="EMBL" id="KK198757">
    <property type="protein sequence ID" value="KCW73792.1"/>
    <property type="molecule type" value="Genomic_DNA"/>
</dbReference>
<proteinExistence type="predicted"/>
<name>A0A059C606_EUCGR</name>
<accession>A0A059C606</accession>
<dbReference type="AlphaFoldDB" id="A0A059C606"/>
<feature type="domain" description="NAD(P)-binding" evidence="2">
    <location>
        <begin position="166"/>
        <end position="364"/>
    </location>
</feature>
<organism evidence="3">
    <name type="scientific">Eucalyptus grandis</name>
    <name type="common">Flooded gum</name>
    <dbReference type="NCBI Taxonomy" id="71139"/>
    <lineage>
        <taxon>Eukaryota</taxon>
        <taxon>Viridiplantae</taxon>
        <taxon>Streptophyta</taxon>
        <taxon>Embryophyta</taxon>
        <taxon>Tracheophyta</taxon>
        <taxon>Spermatophyta</taxon>
        <taxon>Magnoliopsida</taxon>
        <taxon>eudicotyledons</taxon>
        <taxon>Gunneridae</taxon>
        <taxon>Pentapetalae</taxon>
        <taxon>rosids</taxon>
        <taxon>malvids</taxon>
        <taxon>Myrtales</taxon>
        <taxon>Myrtaceae</taxon>
        <taxon>Myrtoideae</taxon>
        <taxon>Eucalypteae</taxon>
        <taxon>Eucalyptus</taxon>
    </lineage>
</organism>
<dbReference type="OMA" id="DPRVHGW"/>
<sequence>MVGDRPTRASGQRGPAALPSHGEASSGSPDLGEPELAQPRREAKPRQGRVVEEEEEEEEEGVFCGRNFYFGFRRERDITSNLPKTQNQDMASSSILSLRATASPFLVPSSPFSFSLSKPRSSSPSFSVSLNSIKMMQQGSEITEEAAGKAEAEANAGPAKTVFVAGATGATGKRIVDQLLAKGFAVKAGVRDIDRARAAFPKNNPALQIVKADVTEGSEKLAEAIGSDSEAVICATGFRPGWDLFAPWKVDNFGTVNLVEACRKLGVNRFILISSILVNGAAMGQLLNPAYIFLNVFGLTLVAKLQAEQHIRRSGINYTIVRPGGLRNEPPKGNIVMEPEDTLYEGSISRDQVAEVAVEALNHPESSYKVVEIVAREDAPKRLFEELFGSIKQR</sequence>
<dbReference type="Pfam" id="PF13460">
    <property type="entry name" value="NAD_binding_10"/>
    <property type="match status" value="1"/>
</dbReference>
<dbReference type="STRING" id="71139.A0A059C606"/>
<evidence type="ECO:0000256" key="1">
    <source>
        <dbReference type="SAM" id="MobiDB-lite"/>
    </source>
</evidence>
<dbReference type="Gene3D" id="3.40.50.720">
    <property type="entry name" value="NAD(P)-binding Rossmann-like Domain"/>
    <property type="match status" value="1"/>
</dbReference>
<protein>
    <recommendedName>
        <fullName evidence="2">NAD(P)-binding domain-containing protein</fullName>
    </recommendedName>
</protein>
<reference evidence="3" key="1">
    <citation type="submission" date="2013-07" db="EMBL/GenBank/DDBJ databases">
        <title>The genome of Eucalyptus grandis.</title>
        <authorList>
            <person name="Schmutz J."/>
            <person name="Hayes R."/>
            <person name="Myburg A."/>
            <person name="Tuskan G."/>
            <person name="Grattapaglia D."/>
            <person name="Rokhsar D.S."/>
        </authorList>
    </citation>
    <scope>NUCLEOTIDE SEQUENCE</scope>
    <source>
        <tissue evidence="3">Leaf extractions</tissue>
    </source>
</reference>
<dbReference type="InParanoid" id="A0A059C606"/>
<dbReference type="PANTHER" id="PTHR15020:SF11">
    <property type="entry name" value="OS06G0360300 PROTEIN"/>
    <property type="match status" value="1"/>
</dbReference>
<dbReference type="SUPFAM" id="SSF51735">
    <property type="entry name" value="NAD(P)-binding Rossmann-fold domains"/>
    <property type="match status" value="1"/>
</dbReference>
<feature type="region of interest" description="Disordered" evidence="1">
    <location>
        <begin position="1"/>
        <end position="58"/>
    </location>
</feature>